<protein>
    <submittedName>
        <fullName evidence="1">Uncharacterized protein</fullName>
    </submittedName>
</protein>
<accession>A0A7W4YLZ4</accession>
<proteinExistence type="predicted"/>
<gene>
    <name evidence="1" type="ORF">FHX49_000535</name>
</gene>
<dbReference type="Proteomes" id="UP000529310">
    <property type="component" value="Unassembled WGS sequence"/>
</dbReference>
<reference evidence="1 2" key="1">
    <citation type="submission" date="2020-08" db="EMBL/GenBank/DDBJ databases">
        <title>Sequencing the genomes of 1000 actinobacteria strains.</title>
        <authorList>
            <person name="Klenk H.-P."/>
        </authorList>
    </citation>
    <scope>NUCLEOTIDE SEQUENCE [LARGE SCALE GENOMIC DNA]</scope>
    <source>
        <strain evidence="1 2">DSM 27099</strain>
    </source>
</reference>
<comment type="caution">
    <text evidence="1">The sequence shown here is derived from an EMBL/GenBank/DDBJ whole genome shotgun (WGS) entry which is preliminary data.</text>
</comment>
<organism evidence="1 2">
    <name type="scientific">Microbacterium endophyticum</name>
    <dbReference type="NCBI Taxonomy" id="1526412"/>
    <lineage>
        <taxon>Bacteria</taxon>
        <taxon>Bacillati</taxon>
        <taxon>Actinomycetota</taxon>
        <taxon>Actinomycetes</taxon>
        <taxon>Micrococcales</taxon>
        <taxon>Microbacteriaceae</taxon>
        <taxon>Microbacterium</taxon>
    </lineage>
</organism>
<dbReference type="EMBL" id="JACHWQ010000001">
    <property type="protein sequence ID" value="MBB2974994.1"/>
    <property type="molecule type" value="Genomic_DNA"/>
</dbReference>
<dbReference type="RefSeq" id="WP_338143802.1">
    <property type="nucleotide sequence ID" value="NZ_CP049255.1"/>
</dbReference>
<evidence type="ECO:0000313" key="1">
    <source>
        <dbReference type="EMBL" id="MBB2974994.1"/>
    </source>
</evidence>
<keyword evidence="2" id="KW-1185">Reference proteome</keyword>
<name>A0A7W4YLZ4_9MICO</name>
<evidence type="ECO:0000313" key="2">
    <source>
        <dbReference type="Proteomes" id="UP000529310"/>
    </source>
</evidence>
<sequence length="40" mass="4271">MAEAGPTARCTAFTFVPELIASDAAVDENRMIAPHQILVL</sequence>
<dbReference type="AlphaFoldDB" id="A0A7W4YLZ4"/>